<accession>A0ACD5AKS1</accession>
<dbReference type="Proteomes" id="UP001432251">
    <property type="component" value="Chromosome"/>
</dbReference>
<dbReference type="EMBL" id="CP146022">
    <property type="protein sequence ID" value="WWQ67784.1"/>
    <property type="molecule type" value="Genomic_DNA"/>
</dbReference>
<organism evidence="1 2">
    <name type="scientific">Streptomyces citrinus</name>
    <dbReference type="NCBI Taxonomy" id="3118173"/>
    <lineage>
        <taxon>Bacteria</taxon>
        <taxon>Bacillati</taxon>
        <taxon>Actinomycetota</taxon>
        <taxon>Actinomycetes</taxon>
        <taxon>Kitasatosporales</taxon>
        <taxon>Streptomycetaceae</taxon>
        <taxon>Streptomyces</taxon>
    </lineage>
</organism>
<protein>
    <submittedName>
        <fullName evidence="1">Uncharacterized protein</fullName>
    </submittedName>
</protein>
<proteinExistence type="predicted"/>
<evidence type="ECO:0000313" key="1">
    <source>
        <dbReference type="EMBL" id="WWQ67784.1"/>
    </source>
</evidence>
<evidence type="ECO:0000313" key="2">
    <source>
        <dbReference type="Proteomes" id="UP001432251"/>
    </source>
</evidence>
<keyword evidence="2" id="KW-1185">Reference proteome</keyword>
<reference evidence="1" key="1">
    <citation type="journal article" date="2025" name="Int. J. Syst. Evol. Microbiol.">
        <title>Streptomyces citrinus sp. nov., with yellow diffusible pigment.</title>
        <authorList>
            <person name="He Y."/>
            <person name="Yang E."/>
            <person name="Xu J."/>
            <person name="Sun Y."/>
            <person name="Sun L."/>
        </authorList>
    </citation>
    <scope>NUCLEOTIDE SEQUENCE</scope>
    <source>
        <strain evidence="1">Q6</strain>
    </source>
</reference>
<name>A0ACD5AKS1_9ACTN</name>
<gene>
    <name evidence="1" type="ORF">V2W30_33615</name>
</gene>
<sequence length="130" mass="12963">MSTGADPQEWPALQQLLAQQRTVAGAVTVAAVDALRATLRACLAAAPGDPGVPAGTRLLADLDALRAERGRDEPVLRLRPAPAEAAPATGLAALAAELAKSPVVEDYAPGAAPRAPAVPATRTGCAAGSI</sequence>